<reference evidence="2" key="1">
    <citation type="submission" date="2023-01" db="EMBL/GenBank/DDBJ databases">
        <title>Colletotrichum chrysophilum M932 genome sequence.</title>
        <authorList>
            <person name="Baroncelli R."/>
        </authorList>
    </citation>
    <scope>NUCLEOTIDE SEQUENCE</scope>
    <source>
        <strain evidence="2">M932</strain>
    </source>
</reference>
<organism evidence="2 3">
    <name type="scientific">Colletotrichum chrysophilum</name>
    <dbReference type="NCBI Taxonomy" id="1836956"/>
    <lineage>
        <taxon>Eukaryota</taxon>
        <taxon>Fungi</taxon>
        <taxon>Dikarya</taxon>
        <taxon>Ascomycota</taxon>
        <taxon>Pezizomycotina</taxon>
        <taxon>Sordariomycetes</taxon>
        <taxon>Hypocreomycetidae</taxon>
        <taxon>Glomerellales</taxon>
        <taxon>Glomerellaceae</taxon>
        <taxon>Colletotrichum</taxon>
        <taxon>Colletotrichum gloeosporioides species complex</taxon>
    </lineage>
</organism>
<dbReference type="Pfam" id="PF00293">
    <property type="entry name" value="NUDIX"/>
    <property type="match status" value="1"/>
</dbReference>
<dbReference type="PANTHER" id="PTHR43736">
    <property type="entry name" value="ADP-RIBOSE PYROPHOSPHATASE"/>
    <property type="match status" value="1"/>
</dbReference>
<evidence type="ECO:0000259" key="1">
    <source>
        <dbReference type="PROSITE" id="PS51462"/>
    </source>
</evidence>
<dbReference type="AlphaFoldDB" id="A0AAD9E7I0"/>
<accession>A0AAD9E7I0</accession>
<protein>
    <recommendedName>
        <fullName evidence="1">Nudix hydrolase domain-containing protein</fullName>
    </recommendedName>
</protein>
<evidence type="ECO:0000313" key="3">
    <source>
        <dbReference type="Proteomes" id="UP001243330"/>
    </source>
</evidence>
<dbReference type="InterPro" id="IPR015797">
    <property type="entry name" value="NUDIX_hydrolase-like_dom_sf"/>
</dbReference>
<feature type="domain" description="Nudix hydrolase" evidence="1">
    <location>
        <begin position="48"/>
        <end position="220"/>
    </location>
</feature>
<keyword evidence="3" id="KW-1185">Reference proteome</keyword>
<dbReference type="PANTHER" id="PTHR43736:SF1">
    <property type="entry name" value="DIHYDRONEOPTERIN TRIPHOSPHATE DIPHOSPHATASE"/>
    <property type="match status" value="1"/>
</dbReference>
<dbReference type="Gene3D" id="3.90.79.10">
    <property type="entry name" value="Nucleoside Triphosphate Pyrophosphohydrolase"/>
    <property type="match status" value="1"/>
</dbReference>
<dbReference type="EMBL" id="JAQOWY010001148">
    <property type="protein sequence ID" value="KAK1837557.1"/>
    <property type="molecule type" value="Genomic_DNA"/>
</dbReference>
<sequence>MCSQWLNVGSSCTKVGALTDVSTSIEVFANASGLSISPSELLAQRPDIHSIISGAIVFRRRLVGPCHADIEEVLVLKRAASDSFPLKWEIPGGTADSDIDRTIIDVAIRELWEETHLQAQKILCTVGLGHPHNSSTTITPAADGITTMDDTYHFCLLPVNGLVWAIVTFIVEVKDPMASILLRAEEHVDWAWVTESEVKQAKFFGRSNEELEFVTEAMRRIILEGFRLRRESQTKTHGTFHQIPSTP</sequence>
<dbReference type="Proteomes" id="UP001243330">
    <property type="component" value="Unassembled WGS sequence"/>
</dbReference>
<dbReference type="SUPFAM" id="SSF55811">
    <property type="entry name" value="Nudix"/>
    <property type="match status" value="1"/>
</dbReference>
<dbReference type="InterPro" id="IPR000086">
    <property type="entry name" value="NUDIX_hydrolase_dom"/>
</dbReference>
<comment type="caution">
    <text evidence="2">The sequence shown here is derived from an EMBL/GenBank/DDBJ whole genome shotgun (WGS) entry which is preliminary data.</text>
</comment>
<dbReference type="PROSITE" id="PS51462">
    <property type="entry name" value="NUDIX"/>
    <property type="match status" value="1"/>
</dbReference>
<name>A0AAD9E7I0_9PEZI</name>
<dbReference type="CDD" id="cd02883">
    <property type="entry name" value="NUDIX_Hydrolase"/>
    <property type="match status" value="1"/>
</dbReference>
<evidence type="ECO:0000313" key="2">
    <source>
        <dbReference type="EMBL" id="KAK1837557.1"/>
    </source>
</evidence>
<proteinExistence type="predicted"/>
<gene>
    <name evidence="2" type="ORF">CCHR01_19822</name>
</gene>